<keyword evidence="6" id="KW-0119">Carbohydrate metabolism</keyword>
<feature type="active site" description="Nucleophile" evidence="9">
    <location>
        <position position="41"/>
    </location>
</feature>
<dbReference type="PROSITE" id="PS01140">
    <property type="entry name" value="GLYCOSYL_HYDROL_F45"/>
    <property type="match status" value="1"/>
</dbReference>
<evidence type="ECO:0000256" key="1">
    <source>
        <dbReference type="ARBA" id="ARBA00000966"/>
    </source>
</evidence>
<evidence type="ECO:0000256" key="9">
    <source>
        <dbReference type="PROSITE-ProRule" id="PRU10069"/>
    </source>
</evidence>
<dbReference type="PANTHER" id="PTHR39730:SF1">
    <property type="entry name" value="ENDOGLUCANASE 1"/>
    <property type="match status" value="1"/>
</dbReference>
<comment type="similarity">
    <text evidence="2">Belongs to the glycosyl hydrolase 45 (cellulase K) family.</text>
</comment>
<accession>A0A0X8D9J2</accession>
<dbReference type="GO" id="GO:0030245">
    <property type="term" value="P:cellulose catabolic process"/>
    <property type="evidence" value="ECO:0007669"/>
    <property type="project" value="UniProtKB-KW"/>
</dbReference>
<reference evidence="12" key="1">
    <citation type="journal article" date="2015" name="Acta Biochim. Biophys. Sin.">
        <title>Endogenous cellulolytic enzyme systems in the longhorn beetle Mesosa myops (Insecta: Coleoptera) studied by transcriptomic analysis.</title>
        <authorList>
            <person name="Liu J."/>
            <person name="Song K."/>
            <person name="Teng H."/>
            <person name="Zhang B."/>
            <person name="Li W."/>
            <person name="Xue H."/>
            <person name="Yang X."/>
        </authorList>
    </citation>
    <scope>NUCLEOTIDE SEQUENCE</scope>
</reference>
<dbReference type="EMBL" id="KP875551">
    <property type="protein sequence ID" value="AMA76413.1"/>
    <property type="molecule type" value="mRNA"/>
</dbReference>
<evidence type="ECO:0000256" key="2">
    <source>
        <dbReference type="ARBA" id="ARBA00007793"/>
    </source>
</evidence>
<dbReference type="AlphaFoldDB" id="A0A0X8D9J2"/>
<name>A0A0X8D9J2_9CUCU</name>
<keyword evidence="4" id="KW-0378">Hydrolase</keyword>
<dbReference type="EC" id="3.2.1.4" evidence="3 9"/>
<evidence type="ECO:0000256" key="5">
    <source>
        <dbReference type="ARBA" id="ARBA00023001"/>
    </source>
</evidence>
<evidence type="ECO:0000256" key="8">
    <source>
        <dbReference type="ARBA" id="ARBA00023326"/>
    </source>
</evidence>
<keyword evidence="10" id="KW-0732">Signal</keyword>
<sequence length="235" mass="24329">MKLFLVAVFCTFGLVASNKIYHLKKVEHGVSGSGITTRYWDCCKPSCAWVENVASGSSVASCAADGSTTVPPSTKSSCDGGTSYMCSNQQPTVVNDTFAHGFVAASFAGGVDNNMCCACILLSFQDSLAGKQMLVQVTNTGGDLGSNQFDIAIPGGGVGIFTQGCSSQWGCPSNGWGDQYGGVGSEADCSTLPSALQSGCKFRFEFMGGVSNPPVNFEQVECPGDLTGLTGCTYQ</sequence>
<evidence type="ECO:0000256" key="6">
    <source>
        <dbReference type="ARBA" id="ARBA00023277"/>
    </source>
</evidence>
<evidence type="ECO:0000256" key="3">
    <source>
        <dbReference type="ARBA" id="ARBA00012601"/>
    </source>
</evidence>
<evidence type="ECO:0000256" key="7">
    <source>
        <dbReference type="ARBA" id="ARBA00023295"/>
    </source>
</evidence>
<dbReference type="PANTHER" id="PTHR39730">
    <property type="entry name" value="ENDOGLUCANASE 1"/>
    <property type="match status" value="1"/>
</dbReference>
<keyword evidence="5" id="KW-0136">Cellulose degradation</keyword>
<evidence type="ECO:0000256" key="4">
    <source>
        <dbReference type="ARBA" id="ARBA00022801"/>
    </source>
</evidence>
<evidence type="ECO:0000259" key="11">
    <source>
        <dbReference type="PROSITE" id="PS01140"/>
    </source>
</evidence>
<dbReference type="GO" id="GO:0008810">
    <property type="term" value="F:cellulase activity"/>
    <property type="evidence" value="ECO:0007669"/>
    <property type="project" value="UniProtKB-EC"/>
</dbReference>
<protein>
    <recommendedName>
        <fullName evidence="3 9">Cellulase</fullName>
        <ecNumber evidence="3 9">3.2.1.4</ecNumber>
    </recommendedName>
</protein>
<dbReference type="SUPFAM" id="SSF50685">
    <property type="entry name" value="Barwin-like endoglucanases"/>
    <property type="match status" value="1"/>
</dbReference>
<keyword evidence="7" id="KW-0326">Glycosidase</keyword>
<evidence type="ECO:0000256" key="10">
    <source>
        <dbReference type="SAM" id="SignalP"/>
    </source>
</evidence>
<comment type="catalytic activity">
    <reaction evidence="1 9">
        <text>Endohydrolysis of (1-&gt;4)-beta-D-glucosidic linkages in cellulose, lichenin and cereal beta-D-glucans.</text>
        <dbReference type="EC" id="3.2.1.4"/>
    </reaction>
</comment>
<feature type="signal peptide" evidence="10">
    <location>
        <begin position="1"/>
        <end position="17"/>
    </location>
</feature>
<feature type="domain" description="Glycosyl hydrolases family 45 active site" evidence="11">
    <location>
        <begin position="36"/>
        <end position="47"/>
    </location>
</feature>
<organism evidence="12">
    <name type="scientific">Mesosa myops</name>
    <dbReference type="NCBI Taxonomy" id="993118"/>
    <lineage>
        <taxon>Eukaryota</taxon>
        <taxon>Metazoa</taxon>
        <taxon>Ecdysozoa</taxon>
        <taxon>Arthropoda</taxon>
        <taxon>Hexapoda</taxon>
        <taxon>Insecta</taxon>
        <taxon>Pterygota</taxon>
        <taxon>Neoptera</taxon>
        <taxon>Endopterygota</taxon>
        <taxon>Coleoptera</taxon>
        <taxon>Polyphaga</taxon>
        <taxon>Cucujiformia</taxon>
        <taxon>Chrysomeloidea</taxon>
        <taxon>Cerambycidae</taxon>
        <taxon>Lamiinae</taxon>
        <taxon>Mesosini</taxon>
        <taxon>Mesosa</taxon>
    </lineage>
</organism>
<gene>
    <name evidence="12" type="primary">CGH45A</name>
</gene>
<dbReference type="Pfam" id="PF02015">
    <property type="entry name" value="Glyco_hydro_45"/>
    <property type="match status" value="1"/>
</dbReference>
<feature type="chain" id="PRO_5007065536" description="Cellulase" evidence="10">
    <location>
        <begin position="18"/>
        <end position="235"/>
    </location>
</feature>
<dbReference type="InterPro" id="IPR052288">
    <property type="entry name" value="GH45_Enzymes"/>
</dbReference>
<dbReference type="Gene3D" id="2.40.40.10">
    <property type="entry name" value="RlpA-like domain"/>
    <property type="match status" value="1"/>
</dbReference>
<dbReference type="InterPro" id="IPR000334">
    <property type="entry name" value="Glyco_hydro_45"/>
</dbReference>
<dbReference type="InterPro" id="IPR036908">
    <property type="entry name" value="RlpA-like_sf"/>
</dbReference>
<proteinExistence type="evidence at transcript level"/>
<evidence type="ECO:0000313" key="12">
    <source>
        <dbReference type="EMBL" id="AMA76413.1"/>
    </source>
</evidence>
<keyword evidence="8" id="KW-0624">Polysaccharide degradation</keyword>